<sequence>MRIESVSDLCATITSGVTPKYLPFWGHTPRPDGTLGASCLSQWWPARFQLDGVEFATAEHYMMWRKALLFNDEQTAAEVVAAGHPSVAKKLGRKIANFDEDRWVAARFDIVAEGNAAKFGQDPALADYLRKTGERVLVEASPVDRIWGNGLAADDPRTESPSQWLGLNLLGFALMRARAELA</sequence>
<accession>A0A917V553</accession>
<proteinExistence type="predicted"/>
<evidence type="ECO:0000256" key="2">
    <source>
        <dbReference type="ARBA" id="ARBA00000751"/>
    </source>
</evidence>
<comment type="catalytic activity">
    <reaction evidence="2">
        <text>2,5-diamino-6-hydroxy-4-(5-phosphoribosylamino)-pyrimidine + H2O = 2,5,6-triamino-4-hydroxypyrimidine + D-ribose 5-phosphate</text>
        <dbReference type="Rhea" id="RHEA:23436"/>
        <dbReference type="ChEBI" id="CHEBI:15377"/>
        <dbReference type="ChEBI" id="CHEBI:58614"/>
        <dbReference type="ChEBI" id="CHEBI:78346"/>
        <dbReference type="ChEBI" id="CHEBI:137796"/>
    </reaction>
</comment>
<dbReference type="SUPFAM" id="SSF143990">
    <property type="entry name" value="YbiA-like"/>
    <property type="match status" value="1"/>
</dbReference>
<evidence type="ECO:0000259" key="3">
    <source>
        <dbReference type="Pfam" id="PF08719"/>
    </source>
</evidence>
<feature type="domain" description="NADAR" evidence="3">
    <location>
        <begin position="36"/>
        <end position="181"/>
    </location>
</feature>
<comment type="catalytic activity">
    <reaction evidence="1">
        <text>5-amino-6-(5-phospho-D-ribosylamino)uracil + H2O = 5,6-diaminouracil + D-ribose 5-phosphate</text>
        <dbReference type="Rhea" id="RHEA:55020"/>
        <dbReference type="ChEBI" id="CHEBI:15377"/>
        <dbReference type="ChEBI" id="CHEBI:46252"/>
        <dbReference type="ChEBI" id="CHEBI:58453"/>
        <dbReference type="ChEBI" id="CHEBI:78346"/>
    </reaction>
</comment>
<name>A0A917V553_9NOCA</name>
<dbReference type="Gene3D" id="1.10.357.40">
    <property type="entry name" value="YbiA-like"/>
    <property type="match status" value="1"/>
</dbReference>
<gene>
    <name evidence="4" type="ORF">GCM10011591_08180</name>
</gene>
<dbReference type="CDD" id="cd15457">
    <property type="entry name" value="NADAR"/>
    <property type="match status" value="1"/>
</dbReference>
<dbReference type="InterPro" id="IPR037238">
    <property type="entry name" value="YbiA-like_sf"/>
</dbReference>
<evidence type="ECO:0000256" key="1">
    <source>
        <dbReference type="ARBA" id="ARBA00000022"/>
    </source>
</evidence>
<dbReference type="Proteomes" id="UP000612956">
    <property type="component" value="Unassembled WGS sequence"/>
</dbReference>
<reference evidence="4" key="1">
    <citation type="journal article" date="2014" name="Int. J. Syst. Evol. Microbiol.">
        <title>Complete genome sequence of Corynebacterium casei LMG S-19264T (=DSM 44701T), isolated from a smear-ripened cheese.</title>
        <authorList>
            <consortium name="US DOE Joint Genome Institute (JGI-PGF)"/>
            <person name="Walter F."/>
            <person name="Albersmeier A."/>
            <person name="Kalinowski J."/>
            <person name="Ruckert C."/>
        </authorList>
    </citation>
    <scope>NUCLEOTIDE SEQUENCE</scope>
    <source>
        <strain evidence="4">CGMCC 4.7278</strain>
    </source>
</reference>
<dbReference type="InterPro" id="IPR012816">
    <property type="entry name" value="NADAR"/>
</dbReference>
<dbReference type="RefSeq" id="WP_229683694.1">
    <property type="nucleotide sequence ID" value="NZ_BMMW01000001.1"/>
</dbReference>
<dbReference type="NCBIfam" id="TIGR02464">
    <property type="entry name" value="ribofla_fusion"/>
    <property type="match status" value="1"/>
</dbReference>
<dbReference type="Pfam" id="PF08719">
    <property type="entry name" value="NADAR"/>
    <property type="match status" value="1"/>
</dbReference>
<keyword evidence="5" id="KW-1185">Reference proteome</keyword>
<comment type="caution">
    <text evidence="4">The sequence shown here is derived from an EMBL/GenBank/DDBJ whole genome shotgun (WGS) entry which is preliminary data.</text>
</comment>
<evidence type="ECO:0000313" key="4">
    <source>
        <dbReference type="EMBL" id="GGK38825.1"/>
    </source>
</evidence>
<reference evidence="4" key="2">
    <citation type="submission" date="2020-09" db="EMBL/GenBank/DDBJ databases">
        <authorList>
            <person name="Sun Q."/>
            <person name="Zhou Y."/>
        </authorList>
    </citation>
    <scope>NUCLEOTIDE SEQUENCE</scope>
    <source>
        <strain evidence="4">CGMCC 4.7278</strain>
    </source>
</reference>
<dbReference type="EMBL" id="BMMW01000001">
    <property type="protein sequence ID" value="GGK38825.1"/>
    <property type="molecule type" value="Genomic_DNA"/>
</dbReference>
<dbReference type="AlphaFoldDB" id="A0A917V553"/>
<evidence type="ECO:0000313" key="5">
    <source>
        <dbReference type="Proteomes" id="UP000612956"/>
    </source>
</evidence>
<organism evidence="4 5">
    <name type="scientific">Nocardia camponoti</name>
    <dbReference type="NCBI Taxonomy" id="1616106"/>
    <lineage>
        <taxon>Bacteria</taxon>
        <taxon>Bacillati</taxon>
        <taxon>Actinomycetota</taxon>
        <taxon>Actinomycetes</taxon>
        <taxon>Mycobacteriales</taxon>
        <taxon>Nocardiaceae</taxon>
        <taxon>Nocardia</taxon>
    </lineage>
</organism>
<protein>
    <recommendedName>
        <fullName evidence="3">NADAR domain-containing protein</fullName>
    </recommendedName>
</protein>